<gene>
    <name evidence="1" type="ORF">rCG_28905</name>
</gene>
<protein>
    <submittedName>
        <fullName evidence="1">RCG28905</fullName>
    </submittedName>
</protein>
<evidence type="ECO:0000313" key="2">
    <source>
        <dbReference type="Proteomes" id="UP000234681"/>
    </source>
</evidence>
<dbReference type="AlphaFoldDB" id="A6HUT4"/>
<organism evidence="1 2">
    <name type="scientific">Rattus norvegicus</name>
    <name type="common">Rat</name>
    <dbReference type="NCBI Taxonomy" id="10116"/>
    <lineage>
        <taxon>Eukaryota</taxon>
        <taxon>Metazoa</taxon>
        <taxon>Chordata</taxon>
        <taxon>Craniata</taxon>
        <taxon>Vertebrata</taxon>
        <taxon>Euteleostomi</taxon>
        <taxon>Mammalia</taxon>
        <taxon>Eutheria</taxon>
        <taxon>Euarchontoglires</taxon>
        <taxon>Glires</taxon>
        <taxon>Rodentia</taxon>
        <taxon>Myomorpha</taxon>
        <taxon>Muroidea</taxon>
        <taxon>Muridae</taxon>
        <taxon>Murinae</taxon>
        <taxon>Rattus</taxon>
    </lineage>
</organism>
<dbReference type="EMBL" id="CH473952">
    <property type="protein sequence ID" value="EDL81870.1"/>
    <property type="molecule type" value="Genomic_DNA"/>
</dbReference>
<sequence length="39" mass="4497">MCGKWVILPTSSLEGQNLPDCSRHPNRIIWRETSSRLQS</sequence>
<reference evidence="2" key="1">
    <citation type="submission" date="2005-09" db="EMBL/GenBank/DDBJ databases">
        <authorList>
            <person name="Mural R.J."/>
            <person name="Li P.W."/>
            <person name="Adams M.D."/>
            <person name="Amanatides P.G."/>
            <person name="Baden-Tillson H."/>
            <person name="Barnstead M."/>
            <person name="Chin S.H."/>
            <person name="Dew I."/>
            <person name="Evans C.A."/>
            <person name="Ferriera S."/>
            <person name="Flanigan M."/>
            <person name="Fosler C."/>
            <person name="Glodek A."/>
            <person name="Gu Z."/>
            <person name="Holt R.A."/>
            <person name="Jennings D."/>
            <person name="Kraft C.L."/>
            <person name="Lu F."/>
            <person name="Nguyen T."/>
            <person name="Nusskern D.R."/>
            <person name="Pfannkoch C.M."/>
            <person name="Sitter C."/>
            <person name="Sutton G.G."/>
            <person name="Venter J.C."/>
            <person name="Wang Z."/>
            <person name="Woodage T."/>
            <person name="Zheng X.H."/>
            <person name="Zhong F."/>
        </authorList>
    </citation>
    <scope>NUCLEOTIDE SEQUENCE [LARGE SCALE GENOMIC DNA]</scope>
    <source>
        <strain>BN</strain>
        <strain evidence="2">Sprague-Dawley</strain>
    </source>
</reference>
<dbReference type="Proteomes" id="UP000234681">
    <property type="component" value="Chromosome 2"/>
</dbReference>
<accession>A6HUT4</accession>
<name>A6HUT4_RAT</name>
<evidence type="ECO:0000313" key="1">
    <source>
        <dbReference type="EMBL" id="EDL81870.1"/>
    </source>
</evidence>
<proteinExistence type="predicted"/>